<proteinExistence type="predicted"/>
<dbReference type="AlphaFoldDB" id="A0A2N9AGZ5"/>
<dbReference type="Proteomes" id="UP000233769">
    <property type="component" value="Chromosome tk0001"/>
</dbReference>
<organism evidence="1 2">
    <name type="scientific">Methylorubrum extorquens</name>
    <name type="common">Methylobacterium dichloromethanicum</name>
    <name type="synonym">Methylobacterium extorquens</name>
    <dbReference type="NCBI Taxonomy" id="408"/>
    <lineage>
        <taxon>Bacteria</taxon>
        <taxon>Pseudomonadati</taxon>
        <taxon>Pseudomonadota</taxon>
        <taxon>Alphaproteobacteria</taxon>
        <taxon>Hyphomicrobiales</taxon>
        <taxon>Methylobacteriaceae</taxon>
        <taxon>Methylorubrum</taxon>
    </lineage>
</organism>
<gene>
    <name evidence="1" type="ORF">TK0001_0031</name>
</gene>
<protein>
    <submittedName>
        <fullName evidence="1">Uncharacterized protein</fullName>
    </submittedName>
</protein>
<evidence type="ECO:0000313" key="1">
    <source>
        <dbReference type="EMBL" id="SOR26633.1"/>
    </source>
</evidence>
<name>A0A2N9AGZ5_METEX</name>
<evidence type="ECO:0000313" key="2">
    <source>
        <dbReference type="Proteomes" id="UP000233769"/>
    </source>
</evidence>
<dbReference type="EMBL" id="LT962688">
    <property type="protein sequence ID" value="SOR26633.1"/>
    <property type="molecule type" value="Genomic_DNA"/>
</dbReference>
<accession>A0A2N9AGZ5</accession>
<reference evidence="2" key="1">
    <citation type="submission" date="2017-10" db="EMBL/GenBank/DDBJ databases">
        <authorList>
            <person name="Regsiter A."/>
            <person name="William W."/>
        </authorList>
    </citation>
    <scope>NUCLEOTIDE SEQUENCE [LARGE SCALE GENOMIC DNA]</scope>
</reference>
<sequence length="69" mass="7688">MLPSKEAAGRQGRSQPSRLLHRQVCEHCVRKVTRAAAMRRMKGFNDFVKKVRIPGRIVADGDCIGRAGL</sequence>